<reference evidence="2" key="1">
    <citation type="submission" date="2015-07" db="EMBL/GenBank/DDBJ databases">
        <title>Adaptation to a free-living lifestyle via gene acquisitions in the diplomonad Trepomonas sp. PC1.</title>
        <authorList>
            <person name="Xu F."/>
            <person name="Jerlstrom-Hultqvist J."/>
            <person name="Kolisko M."/>
            <person name="Simpson A.G.B."/>
            <person name="Roger A.J."/>
            <person name="Svard S.G."/>
            <person name="Andersson J.O."/>
        </authorList>
    </citation>
    <scope>NUCLEOTIDE SEQUENCE</scope>
    <source>
        <strain evidence="2">PC1</strain>
    </source>
</reference>
<protein>
    <submittedName>
        <fullName evidence="2">Uncharacterized protein</fullName>
    </submittedName>
</protein>
<dbReference type="AlphaFoldDB" id="A0A146K1U1"/>
<sequence length="411" mass="47619">KPVKRSLSTEQAKVVFSYVGVRSKSQQQDSFEPTQSVQTSRQSTMEKTQVISLRREISAEEKNKYRKLLEQKEVQEILINEITNNSALSDQIFQNLKQIDRKPVQQNTIEPIFQCRADLIYQFQDFYLTVQENTINVSKLQDQQLEKQFECRLPFRCTCFSFISAESQQVLLAGTASGQVLSLQLKPFKYQVLFSDLQGIRHLVPFQKFVDKLGQLQMVLAMTSSNLIFYDFQQQTVKCSQKYRLYSQILLQYSFQQFSMFSFDEDFIVSASKQGFVTVFDKELLFKASKLGSDFQMQSSKQQSQKFQVFQQINDVLVFQGKVFVSGFFRVKVFKLKKGVEESSLTDFQLEEEFKFQKQIFKLQAKKDEVFVFGEGFIQKLGALETEVGVKGGRWVAGGVLEKDGLKEVYE</sequence>
<accession>A0A146K1U1</accession>
<evidence type="ECO:0000256" key="1">
    <source>
        <dbReference type="SAM" id="MobiDB-lite"/>
    </source>
</evidence>
<name>A0A146K1U1_9EUKA</name>
<feature type="compositionally biased region" description="Polar residues" evidence="1">
    <location>
        <begin position="23"/>
        <end position="43"/>
    </location>
</feature>
<feature type="region of interest" description="Disordered" evidence="1">
    <location>
        <begin position="22"/>
        <end position="43"/>
    </location>
</feature>
<evidence type="ECO:0000313" key="2">
    <source>
        <dbReference type="EMBL" id="JAP89499.1"/>
    </source>
</evidence>
<dbReference type="InterPro" id="IPR036322">
    <property type="entry name" value="WD40_repeat_dom_sf"/>
</dbReference>
<gene>
    <name evidence="2" type="ORF">TPC1_31006</name>
</gene>
<feature type="non-terminal residue" evidence="2">
    <location>
        <position position="1"/>
    </location>
</feature>
<dbReference type="SUPFAM" id="SSF50978">
    <property type="entry name" value="WD40 repeat-like"/>
    <property type="match status" value="1"/>
</dbReference>
<organism evidence="2">
    <name type="scientific">Trepomonas sp. PC1</name>
    <dbReference type="NCBI Taxonomy" id="1076344"/>
    <lineage>
        <taxon>Eukaryota</taxon>
        <taxon>Metamonada</taxon>
        <taxon>Diplomonadida</taxon>
        <taxon>Hexamitidae</taxon>
        <taxon>Hexamitinae</taxon>
        <taxon>Trepomonas</taxon>
    </lineage>
</organism>
<proteinExistence type="predicted"/>
<dbReference type="EMBL" id="GDID01007107">
    <property type="protein sequence ID" value="JAP89499.1"/>
    <property type="molecule type" value="Transcribed_RNA"/>
</dbReference>